<dbReference type="EMBL" id="MU006325">
    <property type="protein sequence ID" value="KAF2847482.1"/>
    <property type="molecule type" value="Genomic_DNA"/>
</dbReference>
<evidence type="ECO:0000256" key="5">
    <source>
        <dbReference type="SAM" id="MobiDB-lite"/>
    </source>
</evidence>
<dbReference type="AlphaFoldDB" id="A0A6A7AWM4"/>
<dbReference type="GO" id="GO:0008270">
    <property type="term" value="F:zinc ion binding"/>
    <property type="evidence" value="ECO:0007669"/>
    <property type="project" value="InterPro"/>
</dbReference>
<reference evidence="7" key="1">
    <citation type="submission" date="2020-01" db="EMBL/GenBank/DDBJ databases">
        <authorList>
            <consortium name="DOE Joint Genome Institute"/>
            <person name="Haridas S."/>
            <person name="Albert R."/>
            <person name="Binder M."/>
            <person name="Bloem J."/>
            <person name="Labutti K."/>
            <person name="Salamov A."/>
            <person name="Andreopoulos B."/>
            <person name="Baker S.E."/>
            <person name="Barry K."/>
            <person name="Bills G."/>
            <person name="Bluhm B.H."/>
            <person name="Cannon C."/>
            <person name="Castanera R."/>
            <person name="Culley D.E."/>
            <person name="Daum C."/>
            <person name="Ezra D."/>
            <person name="Gonzalez J.B."/>
            <person name="Henrissat B."/>
            <person name="Kuo A."/>
            <person name="Liang C."/>
            <person name="Lipzen A."/>
            <person name="Lutzoni F."/>
            <person name="Magnuson J."/>
            <person name="Mondo S."/>
            <person name="Nolan M."/>
            <person name="Ohm R."/>
            <person name="Pangilinan J."/>
            <person name="Park H.-J."/>
            <person name="Ramirez L."/>
            <person name="Alfaro M."/>
            <person name="Sun H."/>
            <person name="Tritt A."/>
            <person name="Yoshinaga Y."/>
            <person name="Zwiers L.-H."/>
            <person name="Turgeon B.G."/>
            <person name="Goodwin S.B."/>
            <person name="Spatafora J.W."/>
            <person name="Crous P.W."/>
            <person name="Grigoriev I.V."/>
        </authorList>
    </citation>
    <scope>NUCLEOTIDE SEQUENCE</scope>
    <source>
        <strain evidence="7">IPT5</strain>
    </source>
</reference>
<dbReference type="CDD" id="cd00067">
    <property type="entry name" value="GAL4"/>
    <property type="match status" value="1"/>
</dbReference>
<dbReference type="SMART" id="SM00066">
    <property type="entry name" value="GAL4"/>
    <property type="match status" value="1"/>
</dbReference>
<evidence type="ECO:0000256" key="4">
    <source>
        <dbReference type="ARBA" id="ARBA00023242"/>
    </source>
</evidence>
<keyword evidence="8" id="KW-1185">Reference proteome</keyword>
<keyword evidence="2" id="KW-0238">DNA-binding</keyword>
<dbReference type="InterPro" id="IPR051127">
    <property type="entry name" value="Fungal_SecMet_Regulators"/>
</dbReference>
<dbReference type="Proteomes" id="UP000799423">
    <property type="component" value="Unassembled WGS sequence"/>
</dbReference>
<dbReference type="PROSITE" id="PS50048">
    <property type="entry name" value="ZN2_CY6_FUNGAL_2"/>
    <property type="match status" value="1"/>
</dbReference>
<dbReference type="GO" id="GO:0005634">
    <property type="term" value="C:nucleus"/>
    <property type="evidence" value="ECO:0007669"/>
    <property type="project" value="TreeGrafter"/>
</dbReference>
<evidence type="ECO:0000256" key="2">
    <source>
        <dbReference type="ARBA" id="ARBA00023125"/>
    </source>
</evidence>
<dbReference type="Gene3D" id="4.10.240.10">
    <property type="entry name" value="Zn(2)-C6 fungal-type DNA-binding domain"/>
    <property type="match status" value="1"/>
</dbReference>
<feature type="region of interest" description="Disordered" evidence="5">
    <location>
        <begin position="192"/>
        <end position="211"/>
    </location>
</feature>
<gene>
    <name evidence="7" type="ORF">T440DRAFT_481710</name>
</gene>
<evidence type="ECO:0000313" key="8">
    <source>
        <dbReference type="Proteomes" id="UP000799423"/>
    </source>
</evidence>
<feature type="domain" description="Zn(2)-C6 fungal-type" evidence="6">
    <location>
        <begin position="33"/>
        <end position="62"/>
    </location>
</feature>
<dbReference type="PANTHER" id="PTHR47424">
    <property type="entry name" value="REGULATORY PROTEIN GAL4"/>
    <property type="match status" value="1"/>
</dbReference>
<dbReference type="SUPFAM" id="SSF57701">
    <property type="entry name" value="Zn2/Cys6 DNA-binding domain"/>
    <property type="match status" value="1"/>
</dbReference>
<feature type="region of interest" description="Disordered" evidence="5">
    <location>
        <begin position="155"/>
        <end position="175"/>
    </location>
</feature>
<feature type="compositionally biased region" description="Basic residues" evidence="5">
    <location>
        <begin position="20"/>
        <end position="29"/>
    </location>
</feature>
<keyword evidence="4" id="KW-0539">Nucleus</keyword>
<proteinExistence type="predicted"/>
<dbReference type="PANTHER" id="PTHR47424:SF3">
    <property type="entry name" value="REGULATORY PROTEIN GAL4"/>
    <property type="match status" value="1"/>
</dbReference>
<evidence type="ECO:0000313" key="7">
    <source>
        <dbReference type="EMBL" id="KAF2847482.1"/>
    </source>
</evidence>
<dbReference type="GO" id="GO:0000978">
    <property type="term" value="F:RNA polymerase II cis-regulatory region sequence-specific DNA binding"/>
    <property type="evidence" value="ECO:0007669"/>
    <property type="project" value="TreeGrafter"/>
</dbReference>
<evidence type="ECO:0000259" key="6">
    <source>
        <dbReference type="PROSITE" id="PS50048"/>
    </source>
</evidence>
<feature type="region of interest" description="Disordered" evidence="5">
    <location>
        <begin position="1"/>
        <end position="30"/>
    </location>
</feature>
<accession>A0A6A7AWM4</accession>
<dbReference type="InterPro" id="IPR001138">
    <property type="entry name" value="Zn2Cys6_DnaBD"/>
</dbReference>
<dbReference type="GO" id="GO:0000981">
    <property type="term" value="F:DNA-binding transcription factor activity, RNA polymerase II-specific"/>
    <property type="evidence" value="ECO:0007669"/>
    <property type="project" value="InterPro"/>
</dbReference>
<organism evidence="7 8">
    <name type="scientific">Plenodomus tracheiphilus IPT5</name>
    <dbReference type="NCBI Taxonomy" id="1408161"/>
    <lineage>
        <taxon>Eukaryota</taxon>
        <taxon>Fungi</taxon>
        <taxon>Dikarya</taxon>
        <taxon>Ascomycota</taxon>
        <taxon>Pezizomycotina</taxon>
        <taxon>Dothideomycetes</taxon>
        <taxon>Pleosporomycetidae</taxon>
        <taxon>Pleosporales</taxon>
        <taxon>Pleosporineae</taxon>
        <taxon>Leptosphaeriaceae</taxon>
        <taxon>Plenodomus</taxon>
    </lineage>
</organism>
<evidence type="ECO:0000256" key="1">
    <source>
        <dbReference type="ARBA" id="ARBA00023015"/>
    </source>
</evidence>
<keyword evidence="3" id="KW-0804">Transcription</keyword>
<feature type="compositionally biased region" description="Low complexity" evidence="5">
    <location>
        <begin position="77"/>
        <end position="89"/>
    </location>
</feature>
<dbReference type="PROSITE" id="PS00463">
    <property type="entry name" value="ZN2_CY6_FUNGAL_1"/>
    <property type="match status" value="1"/>
</dbReference>
<dbReference type="InterPro" id="IPR036864">
    <property type="entry name" value="Zn2-C6_fun-type_DNA-bd_sf"/>
</dbReference>
<feature type="compositionally biased region" description="Pro residues" evidence="5">
    <location>
        <begin position="197"/>
        <end position="211"/>
    </location>
</feature>
<sequence>MNRQPSPQDHMDAERGSSSPKRKKIRQKYAPKACVSCRRSKLKCSGENPCQRCSDNGKRCFFSEDQTAAEALQNLSRLTPTHTTSSTSLDNNGVPPRNPLPRNEALERRESDISMADIPLEARMARLESTMDARMARIEMMVEALMHDRGMVVPPPAGIDRNESNGDGFRYGSSFDSVDPINPALAHIGQQPTYYLPIPPGAPPPSDPSTS</sequence>
<dbReference type="Pfam" id="PF00172">
    <property type="entry name" value="Zn_clus"/>
    <property type="match status" value="1"/>
</dbReference>
<protein>
    <recommendedName>
        <fullName evidence="6">Zn(2)-C6 fungal-type domain-containing protein</fullName>
    </recommendedName>
</protein>
<dbReference type="GO" id="GO:0000435">
    <property type="term" value="P:positive regulation of transcription from RNA polymerase II promoter by galactose"/>
    <property type="evidence" value="ECO:0007669"/>
    <property type="project" value="TreeGrafter"/>
</dbReference>
<feature type="region of interest" description="Disordered" evidence="5">
    <location>
        <begin position="77"/>
        <end position="102"/>
    </location>
</feature>
<dbReference type="OrthoDB" id="3266505at2759"/>
<name>A0A6A7AWM4_9PLEO</name>
<evidence type="ECO:0000256" key="3">
    <source>
        <dbReference type="ARBA" id="ARBA00023163"/>
    </source>
</evidence>
<keyword evidence="1" id="KW-0805">Transcription regulation</keyword>